<name>A0A379S5Z0_SALER</name>
<gene>
    <name evidence="2" type="primary">entF_2</name>
    <name evidence="2" type="ORF">NCTC7295_03985</name>
</gene>
<sequence>MVGQTAIVNRLLWMQDHYPLTADDVVAQKTPCSFDVSVWEFFWPFIAGAKLVMAEPEAHRDPLAMQQFFAQYGITTTHFVPSMLSAFIASLTPASAGKVAPPSSGFSVAARRCRRRCVANGKR</sequence>
<proteinExistence type="predicted"/>
<dbReference type="PANTHER" id="PTHR44394">
    <property type="entry name" value="BETA-ALANINE-ACTIVATING ENZYME"/>
    <property type="match status" value="1"/>
</dbReference>
<accession>A0A379S5Z0</accession>
<evidence type="ECO:0000313" key="3">
    <source>
        <dbReference type="Proteomes" id="UP000254124"/>
    </source>
</evidence>
<dbReference type="GO" id="GO:0016877">
    <property type="term" value="F:ligase activity, forming carbon-sulfur bonds"/>
    <property type="evidence" value="ECO:0007669"/>
    <property type="project" value="UniProtKB-ARBA"/>
</dbReference>
<dbReference type="Proteomes" id="UP000254124">
    <property type="component" value="Unassembled WGS sequence"/>
</dbReference>
<dbReference type="Gene3D" id="3.40.50.12780">
    <property type="entry name" value="N-terminal domain of ligase-like"/>
    <property type="match status" value="1"/>
</dbReference>
<dbReference type="Pfam" id="PF00501">
    <property type="entry name" value="AMP-binding"/>
    <property type="match status" value="1"/>
</dbReference>
<dbReference type="InterPro" id="IPR042099">
    <property type="entry name" value="ANL_N_sf"/>
</dbReference>
<evidence type="ECO:0000259" key="1">
    <source>
        <dbReference type="Pfam" id="PF00501"/>
    </source>
</evidence>
<feature type="domain" description="AMP-dependent synthetase/ligase" evidence="1">
    <location>
        <begin position="4"/>
        <end position="94"/>
    </location>
</feature>
<dbReference type="InterPro" id="IPR000873">
    <property type="entry name" value="AMP-dep_synth/lig_dom"/>
</dbReference>
<dbReference type="SUPFAM" id="SSF56801">
    <property type="entry name" value="Acetyl-CoA synthetase-like"/>
    <property type="match status" value="1"/>
</dbReference>
<dbReference type="PANTHER" id="PTHR44394:SF1">
    <property type="entry name" value="BETA-ALANINE-ACTIVATING ENZYME"/>
    <property type="match status" value="1"/>
</dbReference>
<dbReference type="AlphaFoldDB" id="A0A379S5Z0"/>
<keyword evidence="2" id="KW-0808">Transferase</keyword>
<dbReference type="InterPro" id="IPR052091">
    <property type="entry name" value="Beta-ala_Activ/Resist"/>
</dbReference>
<dbReference type="GO" id="GO:0043041">
    <property type="term" value="P:amino acid activation for nonribosomal peptide biosynthetic process"/>
    <property type="evidence" value="ECO:0007669"/>
    <property type="project" value="TreeGrafter"/>
</dbReference>
<reference evidence="2 3" key="1">
    <citation type="submission" date="2018-06" db="EMBL/GenBank/DDBJ databases">
        <authorList>
            <consortium name="Pathogen Informatics"/>
            <person name="Doyle S."/>
        </authorList>
    </citation>
    <scope>NUCLEOTIDE SEQUENCE [LARGE SCALE GENOMIC DNA]</scope>
    <source>
        <strain evidence="2 3">NCTC7295</strain>
    </source>
</reference>
<organism evidence="2 3">
    <name type="scientific">Salmonella enterica subsp. arizonae</name>
    <dbReference type="NCBI Taxonomy" id="59203"/>
    <lineage>
        <taxon>Bacteria</taxon>
        <taxon>Pseudomonadati</taxon>
        <taxon>Pseudomonadota</taxon>
        <taxon>Gammaproteobacteria</taxon>
        <taxon>Enterobacterales</taxon>
        <taxon>Enterobacteriaceae</taxon>
        <taxon>Salmonella</taxon>
    </lineage>
</organism>
<dbReference type="GO" id="GO:0016779">
    <property type="term" value="F:nucleotidyltransferase activity"/>
    <property type="evidence" value="ECO:0007669"/>
    <property type="project" value="UniProtKB-KW"/>
</dbReference>
<protein>
    <submittedName>
        <fullName evidence="2">Enterobactin synthetase component F</fullName>
        <ecNumber evidence="2">2.7.7.-</ecNumber>
    </submittedName>
</protein>
<dbReference type="EC" id="2.7.7.-" evidence="2"/>
<dbReference type="EMBL" id="UGWZ01000001">
    <property type="protein sequence ID" value="SUG16276.1"/>
    <property type="molecule type" value="Genomic_DNA"/>
</dbReference>
<evidence type="ECO:0000313" key="2">
    <source>
        <dbReference type="EMBL" id="SUG16276.1"/>
    </source>
</evidence>
<keyword evidence="2" id="KW-0548">Nucleotidyltransferase</keyword>